<accession>A0ABN0ZM31</accession>
<dbReference type="Proteomes" id="UP001500909">
    <property type="component" value="Unassembled WGS sequence"/>
</dbReference>
<evidence type="ECO:0000313" key="1">
    <source>
        <dbReference type="EMBL" id="GAA0451124.1"/>
    </source>
</evidence>
<name>A0ABN0ZM31_9ACTN</name>
<dbReference type="EMBL" id="BAAABY010000009">
    <property type="protein sequence ID" value="GAA0451124.1"/>
    <property type="molecule type" value="Genomic_DNA"/>
</dbReference>
<evidence type="ECO:0000313" key="2">
    <source>
        <dbReference type="Proteomes" id="UP001500909"/>
    </source>
</evidence>
<organism evidence="1 2">
    <name type="scientific">Streptomyces olivaceiscleroticus</name>
    <dbReference type="NCBI Taxonomy" id="68245"/>
    <lineage>
        <taxon>Bacteria</taxon>
        <taxon>Bacillati</taxon>
        <taxon>Actinomycetota</taxon>
        <taxon>Actinomycetes</taxon>
        <taxon>Kitasatosporales</taxon>
        <taxon>Streptomycetaceae</taxon>
        <taxon>Streptomyces</taxon>
    </lineage>
</organism>
<reference evidence="1 2" key="1">
    <citation type="journal article" date="2019" name="Int. J. Syst. Evol. Microbiol.">
        <title>The Global Catalogue of Microorganisms (GCM) 10K type strain sequencing project: providing services to taxonomists for standard genome sequencing and annotation.</title>
        <authorList>
            <consortium name="The Broad Institute Genomics Platform"/>
            <consortium name="The Broad Institute Genome Sequencing Center for Infectious Disease"/>
            <person name="Wu L."/>
            <person name="Ma J."/>
        </authorList>
    </citation>
    <scope>NUCLEOTIDE SEQUENCE [LARGE SCALE GENOMIC DNA]</scope>
    <source>
        <strain evidence="1 2">JCM 4805</strain>
    </source>
</reference>
<gene>
    <name evidence="1" type="ORF">GCM10010361_14000</name>
</gene>
<comment type="caution">
    <text evidence="1">The sequence shown here is derived from an EMBL/GenBank/DDBJ whole genome shotgun (WGS) entry which is preliminary data.</text>
</comment>
<protein>
    <submittedName>
        <fullName evidence="1">Uncharacterized protein</fullName>
    </submittedName>
</protein>
<keyword evidence="2" id="KW-1185">Reference proteome</keyword>
<dbReference type="RefSeq" id="WP_346093822.1">
    <property type="nucleotide sequence ID" value="NZ_BAAABY010000009.1"/>
</dbReference>
<proteinExistence type="predicted"/>
<sequence length="108" mass="11424">MEVNPSYLAYAPGDGNVYLNNFGDDLSGHPHAVEGSKLAVLGEGLRAAGATCPAGYTIPQWRDLLDAQEGGLYGVVWQTVGDILGIRIPRADVEQGRLPAARLTGPYT</sequence>